<name>A0AAW0PFB7_9GOBI</name>
<sequence>MYSLSTDGGKPKSNKLQIQLSKIIMSFPSLVTAISRWFCGGPCRVNVIISSGRRFVYTLDEEAGARVSVQCFGARSNRDGKRAGYKCFPNGLRLMFVAIGANGCATRATTPPDVNLRPEDISA</sequence>
<organism evidence="1 2">
    <name type="scientific">Mugilogobius chulae</name>
    <name type="common">yellowstripe goby</name>
    <dbReference type="NCBI Taxonomy" id="88201"/>
    <lineage>
        <taxon>Eukaryota</taxon>
        <taxon>Metazoa</taxon>
        <taxon>Chordata</taxon>
        <taxon>Craniata</taxon>
        <taxon>Vertebrata</taxon>
        <taxon>Euteleostomi</taxon>
        <taxon>Actinopterygii</taxon>
        <taxon>Neopterygii</taxon>
        <taxon>Teleostei</taxon>
        <taxon>Neoteleostei</taxon>
        <taxon>Acanthomorphata</taxon>
        <taxon>Gobiaria</taxon>
        <taxon>Gobiiformes</taxon>
        <taxon>Gobioidei</taxon>
        <taxon>Gobiidae</taxon>
        <taxon>Gobionellinae</taxon>
        <taxon>Mugilogobius</taxon>
    </lineage>
</organism>
<gene>
    <name evidence="1" type="ORF">WMY93_011654</name>
</gene>
<evidence type="ECO:0000313" key="2">
    <source>
        <dbReference type="Proteomes" id="UP001460270"/>
    </source>
</evidence>
<keyword evidence="2" id="KW-1185">Reference proteome</keyword>
<protein>
    <submittedName>
        <fullName evidence="1">Uncharacterized protein</fullName>
    </submittedName>
</protein>
<dbReference type="Proteomes" id="UP001460270">
    <property type="component" value="Unassembled WGS sequence"/>
</dbReference>
<comment type="caution">
    <text evidence="1">The sequence shown here is derived from an EMBL/GenBank/DDBJ whole genome shotgun (WGS) entry which is preliminary data.</text>
</comment>
<proteinExistence type="predicted"/>
<reference evidence="2" key="1">
    <citation type="submission" date="2024-04" db="EMBL/GenBank/DDBJ databases">
        <title>Salinicola lusitanus LLJ914,a marine bacterium isolated from the Okinawa Trough.</title>
        <authorList>
            <person name="Li J."/>
        </authorList>
    </citation>
    <scope>NUCLEOTIDE SEQUENCE [LARGE SCALE GENOMIC DNA]</scope>
</reference>
<accession>A0AAW0PFB7</accession>
<evidence type="ECO:0000313" key="1">
    <source>
        <dbReference type="EMBL" id="KAK7915893.1"/>
    </source>
</evidence>
<dbReference type="AlphaFoldDB" id="A0AAW0PFB7"/>
<dbReference type="EMBL" id="JBBPFD010000008">
    <property type="protein sequence ID" value="KAK7915893.1"/>
    <property type="molecule type" value="Genomic_DNA"/>
</dbReference>